<keyword evidence="2" id="KW-1185">Reference proteome</keyword>
<organism evidence="1 2">
    <name type="scientific">Deinococcus aerius</name>
    <dbReference type="NCBI Taxonomy" id="200253"/>
    <lineage>
        <taxon>Bacteria</taxon>
        <taxon>Thermotogati</taxon>
        <taxon>Deinococcota</taxon>
        <taxon>Deinococci</taxon>
        <taxon>Deinococcales</taxon>
        <taxon>Deinococcaceae</taxon>
        <taxon>Deinococcus</taxon>
    </lineage>
</organism>
<evidence type="ECO:0000313" key="1">
    <source>
        <dbReference type="EMBL" id="GBF06293.1"/>
    </source>
</evidence>
<accession>A0A2I9CWC9</accession>
<dbReference type="Proteomes" id="UP000236569">
    <property type="component" value="Unassembled WGS sequence"/>
</dbReference>
<evidence type="ECO:0000313" key="2">
    <source>
        <dbReference type="Proteomes" id="UP000236569"/>
    </source>
</evidence>
<name>A0A2I9CWC9_9DEIO</name>
<reference evidence="2" key="1">
    <citation type="submission" date="2018-01" db="EMBL/GenBank/DDBJ databases">
        <title>Draft Genome Sequence of the Radioresistant Bacterium Deinococcus aerius TR0125, Isolated from the Higher Atmosphere above Japan.</title>
        <authorList>
            <person name="Satoh K."/>
            <person name="Arai H."/>
            <person name="Sanzen T."/>
            <person name="Kawaguchi Y."/>
            <person name="Hayashi H."/>
            <person name="Yokobori S."/>
            <person name="Yamagishi A."/>
            <person name="Oono Y."/>
            <person name="Narumi I."/>
        </authorList>
    </citation>
    <scope>NUCLEOTIDE SEQUENCE [LARGE SCALE GENOMIC DNA]</scope>
    <source>
        <strain evidence="2">TR0125</strain>
    </source>
</reference>
<proteinExistence type="predicted"/>
<sequence length="66" mass="7354">MRAQFDPRYNGVSEKLDQLYREARAADTARQARQVSRDSAAQVPSPTAVLTHLVQQGLRRFLAPSG</sequence>
<dbReference type="AlphaFoldDB" id="A0A2I9CWC9"/>
<dbReference type="RefSeq" id="WP_103129674.1">
    <property type="nucleotide sequence ID" value="NZ_BFAG01000008.1"/>
</dbReference>
<gene>
    <name evidence="1" type="ORF">DAERI_080084</name>
</gene>
<dbReference type="EMBL" id="BFAG01000008">
    <property type="protein sequence ID" value="GBF06293.1"/>
    <property type="molecule type" value="Genomic_DNA"/>
</dbReference>
<protein>
    <submittedName>
        <fullName evidence="1">Uncharacterized protein</fullName>
    </submittedName>
</protein>
<comment type="caution">
    <text evidence="1">The sequence shown here is derived from an EMBL/GenBank/DDBJ whole genome shotgun (WGS) entry which is preliminary data.</text>
</comment>